<dbReference type="HOGENOM" id="CLU_153660_0_0_0"/>
<keyword evidence="1" id="KW-0067">ATP-binding</keyword>
<dbReference type="KEGG" id="aco:Amico_1824"/>
<keyword evidence="1" id="KW-0547">Nucleotide-binding</keyword>
<dbReference type="GO" id="GO:0004386">
    <property type="term" value="F:helicase activity"/>
    <property type="evidence" value="ECO:0007669"/>
    <property type="project" value="UniProtKB-KW"/>
</dbReference>
<keyword evidence="1" id="KW-0347">Helicase</keyword>
<protein>
    <submittedName>
        <fullName evidence="1">Nucleic acid binding OB-fold tRNA/helicase-type</fullName>
    </submittedName>
</protein>
<dbReference type="OrthoDB" id="5243at2"/>
<name>D5EHA5_AMICL</name>
<gene>
    <name evidence="1" type="ordered locus">Amico_1824</name>
</gene>
<keyword evidence="2" id="KW-1185">Reference proteome</keyword>
<evidence type="ECO:0000313" key="2">
    <source>
        <dbReference type="Proteomes" id="UP000002366"/>
    </source>
</evidence>
<evidence type="ECO:0000313" key="1">
    <source>
        <dbReference type="EMBL" id="ADE57937.1"/>
    </source>
</evidence>
<accession>D5EHA5</accession>
<proteinExistence type="predicted"/>
<keyword evidence="1" id="KW-0378">Hydrolase</keyword>
<reference evidence="1 2" key="1">
    <citation type="journal article" date="2010" name="Stand. Genomic Sci.">
        <title>Complete genome sequence of Aminobacterium colombiense type strain (ALA-1).</title>
        <authorList>
            <person name="Chertkov O."/>
            <person name="Sikorski J."/>
            <person name="Brambilla E."/>
            <person name="Lapidus A."/>
            <person name="Copeland A."/>
            <person name="Glavina Del Rio T."/>
            <person name="Nolan M."/>
            <person name="Lucas S."/>
            <person name="Tice H."/>
            <person name="Cheng J.F."/>
            <person name="Han C."/>
            <person name="Detter J.C."/>
            <person name="Bruce D."/>
            <person name="Tapia R."/>
            <person name="Goodwin L."/>
            <person name="Pitluck S."/>
            <person name="Liolios K."/>
            <person name="Ivanova N."/>
            <person name="Mavromatis K."/>
            <person name="Ovchinnikova G."/>
            <person name="Pati A."/>
            <person name="Chen A."/>
            <person name="Palaniappan K."/>
            <person name="Land M."/>
            <person name="Hauser L."/>
            <person name="Chang Y.J."/>
            <person name="Jeffries C.D."/>
            <person name="Spring S."/>
            <person name="Rohde M."/>
            <person name="Goker M."/>
            <person name="Bristow J."/>
            <person name="Eisen J.A."/>
            <person name="Markowitz V."/>
            <person name="Hugenholtz P."/>
            <person name="Kyrpides N.C."/>
            <person name="Klenk H.P."/>
        </authorList>
    </citation>
    <scope>NUCLEOTIDE SEQUENCE [LARGE SCALE GENOMIC DNA]</scope>
    <source>
        <strain evidence="2">DSM 12261 / ALA-1</strain>
    </source>
</reference>
<organism evidence="1 2">
    <name type="scientific">Aminobacterium colombiense (strain DSM 12261 / ALA-1)</name>
    <dbReference type="NCBI Taxonomy" id="572547"/>
    <lineage>
        <taxon>Bacteria</taxon>
        <taxon>Thermotogati</taxon>
        <taxon>Synergistota</taxon>
        <taxon>Synergistia</taxon>
        <taxon>Synergistales</taxon>
        <taxon>Aminobacteriaceae</taxon>
        <taxon>Aminobacterium</taxon>
    </lineage>
</organism>
<dbReference type="eggNOG" id="ENOG50335SH">
    <property type="taxonomic scope" value="Bacteria"/>
</dbReference>
<dbReference type="EMBL" id="CP001997">
    <property type="protein sequence ID" value="ADE57937.1"/>
    <property type="molecule type" value="Genomic_DNA"/>
</dbReference>
<sequence>MIENTVKISGRLHFIEGVQEQISRMGKYVAFSVRQDTPWEDGSIRHDFLLMRAFDSDIKEWLRDKEEGTPVRIEGKIRSSAGSGEMYVQVEKIEKITIC</sequence>
<dbReference type="Proteomes" id="UP000002366">
    <property type="component" value="Chromosome"/>
</dbReference>
<dbReference type="AlphaFoldDB" id="D5EHA5"/>